<protein>
    <recommendedName>
        <fullName evidence="9">Carotenoid oxygenase</fullName>
    </recommendedName>
</protein>
<organism evidence="7 8">
    <name type="scientific">Actinomortierella ambigua</name>
    <dbReference type="NCBI Taxonomy" id="1343610"/>
    <lineage>
        <taxon>Eukaryota</taxon>
        <taxon>Fungi</taxon>
        <taxon>Fungi incertae sedis</taxon>
        <taxon>Mucoromycota</taxon>
        <taxon>Mortierellomycotina</taxon>
        <taxon>Mortierellomycetes</taxon>
        <taxon>Mortierellales</taxon>
        <taxon>Mortierellaceae</taxon>
        <taxon>Actinomortierella</taxon>
    </lineage>
</organism>
<keyword evidence="4 5" id="KW-0408">Iron</keyword>
<evidence type="ECO:0000256" key="1">
    <source>
        <dbReference type="ARBA" id="ARBA00006787"/>
    </source>
</evidence>
<evidence type="ECO:0000256" key="5">
    <source>
        <dbReference type="PIRSR" id="PIRSR604294-1"/>
    </source>
</evidence>
<comment type="similarity">
    <text evidence="1">Belongs to the carotenoid oxygenase family.</text>
</comment>
<accession>A0A9P6QJZ3</accession>
<dbReference type="PANTHER" id="PTHR10543:SF24">
    <property type="entry name" value="CAROTENOID ISOMEROOXYGENASE"/>
    <property type="match status" value="1"/>
</dbReference>
<dbReference type="Proteomes" id="UP000807716">
    <property type="component" value="Unassembled WGS sequence"/>
</dbReference>
<dbReference type="PANTHER" id="PTHR10543">
    <property type="entry name" value="BETA-CAROTENE DIOXYGENASE"/>
    <property type="match status" value="1"/>
</dbReference>
<evidence type="ECO:0000313" key="8">
    <source>
        <dbReference type="Proteomes" id="UP000807716"/>
    </source>
</evidence>
<keyword evidence="8" id="KW-1185">Reference proteome</keyword>
<evidence type="ECO:0008006" key="9">
    <source>
        <dbReference type="Google" id="ProtNLM"/>
    </source>
</evidence>
<feature type="binding site" evidence="5">
    <location>
        <position position="365"/>
    </location>
    <ligand>
        <name>Fe cation</name>
        <dbReference type="ChEBI" id="CHEBI:24875"/>
        <note>catalytic</note>
    </ligand>
</feature>
<dbReference type="OrthoDB" id="407010at2759"/>
<dbReference type="GO" id="GO:0010436">
    <property type="term" value="F:carotenoid dioxygenase activity"/>
    <property type="evidence" value="ECO:0007669"/>
    <property type="project" value="TreeGrafter"/>
</dbReference>
<comment type="cofactor">
    <cofactor evidence="5">
        <name>Fe(2+)</name>
        <dbReference type="ChEBI" id="CHEBI:29033"/>
    </cofactor>
    <text evidence="5">Binds 1 Fe(2+) ion per subunit.</text>
</comment>
<feature type="region of interest" description="Disordered" evidence="6">
    <location>
        <begin position="1"/>
        <end position="53"/>
    </location>
</feature>
<dbReference type="EMBL" id="JAAAJB010000016">
    <property type="protein sequence ID" value="KAG0269880.1"/>
    <property type="molecule type" value="Genomic_DNA"/>
</dbReference>
<dbReference type="InterPro" id="IPR004294">
    <property type="entry name" value="Carotenoid_Oase"/>
</dbReference>
<gene>
    <name evidence="7" type="ORF">DFQ27_001724</name>
</gene>
<keyword evidence="3" id="KW-0560">Oxidoreductase</keyword>
<name>A0A9P6QJZ3_9FUNG</name>
<feature type="binding site" evidence="5">
    <location>
        <position position="315"/>
    </location>
    <ligand>
        <name>Fe cation</name>
        <dbReference type="ChEBI" id="CHEBI:24875"/>
        <note>catalytic</note>
    </ligand>
</feature>
<feature type="compositionally biased region" description="Basic and acidic residues" evidence="6">
    <location>
        <begin position="14"/>
        <end position="45"/>
    </location>
</feature>
<evidence type="ECO:0000256" key="6">
    <source>
        <dbReference type="SAM" id="MobiDB-lite"/>
    </source>
</evidence>
<keyword evidence="2 5" id="KW-0479">Metal-binding</keyword>
<reference evidence="7" key="1">
    <citation type="journal article" date="2020" name="Fungal Divers.">
        <title>Resolving the Mortierellaceae phylogeny through synthesis of multi-gene phylogenetics and phylogenomics.</title>
        <authorList>
            <person name="Vandepol N."/>
            <person name="Liber J."/>
            <person name="Desiro A."/>
            <person name="Na H."/>
            <person name="Kennedy M."/>
            <person name="Barry K."/>
            <person name="Grigoriev I.V."/>
            <person name="Miller A.N."/>
            <person name="O'Donnell K."/>
            <person name="Stajich J.E."/>
            <person name="Bonito G."/>
        </authorList>
    </citation>
    <scope>NUCLEOTIDE SEQUENCE</scope>
    <source>
        <strain evidence="7">BC1065</strain>
    </source>
</reference>
<dbReference type="GO" id="GO:0046872">
    <property type="term" value="F:metal ion binding"/>
    <property type="evidence" value="ECO:0007669"/>
    <property type="project" value="UniProtKB-KW"/>
</dbReference>
<evidence type="ECO:0000256" key="3">
    <source>
        <dbReference type="ARBA" id="ARBA00023002"/>
    </source>
</evidence>
<sequence>MEEVSESDVFTIEETVKQEQADTVSKDTGNKSIDEETVPSDEKGSAKSSLEGPAALAPVDNDAATSVLAPTADTIGAEVDSHDTIEMADATISSVPAPVAASSYERPDHYTDNIITFHKALRNASSTEAPVELEVEGKLPEHLTGFHYSVTPGIFEVKYSKMVIIDGEPDHETRTFTFGHWFDNIPLIHQFALSGEDNKIKYRSTMPARRTEHKIRETQGFLPNQPSTIFQTDTNQSVFARFLSTASSNGRPGLEPCGASAEVLPPFSADGRRTIYCRNFANHILELDADTLTKRGILAWDEVNPKFKGTHSSPHSHYDPVTKELINFTMDHGFNHTEYHFFSITEKEPHGSLIATIHAKTSHVHSFAVTPRYIILVVAPWSPADGGVKYSWGASILEALAFKRGEPAHFYVISRIKRRHIATYTSEAFFFLHHVNAYEDEADNVYLDFAYYPDDTIAHQFGLSSLLNGTPVPLVQPELCRFELANVQIEAHRFEQYMAAISGISPVDKLRGFMRRVANSGAAYDNPEKISYAVPVATRVRSLAGVELPRINPIYRGLDYKFTWGVGLLEGGDRAMYDCIVKMGVKGDIEPIVWSEKNCFPSEAVFVPPATIDPEEDKGSLISVVYNAEANKSFLLVLNAKDLKEEARAWLPQVVPLSFSSGSFAYGDVSHIANVSTAQIDVEEEEDPDA</sequence>
<dbReference type="GO" id="GO:0016121">
    <property type="term" value="P:carotene catabolic process"/>
    <property type="evidence" value="ECO:0007669"/>
    <property type="project" value="TreeGrafter"/>
</dbReference>
<evidence type="ECO:0000256" key="2">
    <source>
        <dbReference type="ARBA" id="ARBA00022723"/>
    </source>
</evidence>
<dbReference type="Pfam" id="PF03055">
    <property type="entry name" value="RPE65"/>
    <property type="match status" value="1"/>
</dbReference>
<proteinExistence type="inferred from homology"/>
<feature type="binding site" evidence="5">
    <location>
        <position position="433"/>
    </location>
    <ligand>
        <name>Fe cation</name>
        <dbReference type="ChEBI" id="CHEBI:24875"/>
        <note>catalytic</note>
    </ligand>
</feature>
<dbReference type="AlphaFoldDB" id="A0A9P6QJZ3"/>
<evidence type="ECO:0000313" key="7">
    <source>
        <dbReference type="EMBL" id="KAG0269880.1"/>
    </source>
</evidence>
<evidence type="ECO:0000256" key="4">
    <source>
        <dbReference type="ARBA" id="ARBA00023004"/>
    </source>
</evidence>
<comment type="caution">
    <text evidence="7">The sequence shown here is derived from an EMBL/GenBank/DDBJ whole genome shotgun (WGS) entry which is preliminary data.</text>
</comment>